<dbReference type="WBParaSite" id="SRAE_2000498700.1">
    <property type="protein sequence ID" value="SRAE_2000498700.1"/>
    <property type="gene ID" value="WBGene00265234"/>
</dbReference>
<proteinExistence type="predicted"/>
<gene>
    <name evidence="2 4 5" type="ORF">SRAE_2000498700</name>
</gene>
<dbReference type="Proteomes" id="UP000035682">
    <property type="component" value="Unplaced"/>
</dbReference>
<dbReference type="WormBase" id="SRAE_2000498700">
    <property type="protein sequence ID" value="SRP07524"/>
    <property type="gene ID" value="WBGene00265234"/>
</dbReference>
<evidence type="ECO:0000313" key="5">
    <source>
        <dbReference type="WormBase" id="SRAE_2000498700"/>
    </source>
</evidence>
<dbReference type="AlphaFoldDB" id="A0A090LQ98"/>
<name>A0A090LQ98_STRRB</name>
<evidence type="ECO:0000313" key="2">
    <source>
        <dbReference type="EMBL" id="CEF70354.2"/>
    </source>
</evidence>
<evidence type="ECO:0000256" key="1">
    <source>
        <dbReference type="SAM" id="Phobius"/>
    </source>
</evidence>
<feature type="transmembrane region" description="Helical" evidence="1">
    <location>
        <begin position="6"/>
        <end position="25"/>
    </location>
</feature>
<evidence type="ECO:0000313" key="4">
    <source>
        <dbReference type="WBParaSite" id="SRAE_2000498700.1"/>
    </source>
</evidence>
<organism evidence="2">
    <name type="scientific">Strongyloides ratti</name>
    <name type="common">Parasitic roundworm</name>
    <dbReference type="NCBI Taxonomy" id="34506"/>
    <lineage>
        <taxon>Eukaryota</taxon>
        <taxon>Metazoa</taxon>
        <taxon>Ecdysozoa</taxon>
        <taxon>Nematoda</taxon>
        <taxon>Chromadorea</taxon>
        <taxon>Rhabditida</taxon>
        <taxon>Tylenchina</taxon>
        <taxon>Panagrolaimomorpha</taxon>
        <taxon>Strongyloidoidea</taxon>
        <taxon>Strongyloididae</taxon>
        <taxon>Strongyloides</taxon>
    </lineage>
</organism>
<keyword evidence="1" id="KW-0472">Membrane</keyword>
<keyword evidence="1" id="KW-0812">Transmembrane</keyword>
<reference evidence="4" key="2">
    <citation type="submission" date="2020-12" db="UniProtKB">
        <authorList>
            <consortium name="WormBaseParasite"/>
        </authorList>
    </citation>
    <scope>IDENTIFICATION</scope>
</reference>
<dbReference type="GeneID" id="36382727"/>
<reference evidence="2 3" key="1">
    <citation type="submission" date="2014-09" db="EMBL/GenBank/DDBJ databases">
        <authorList>
            <person name="Martin A.A."/>
        </authorList>
    </citation>
    <scope>NUCLEOTIDE SEQUENCE</scope>
    <source>
        <strain evidence="3">ED321</strain>
        <strain evidence="2">ED321 Heterogonic</strain>
    </source>
</reference>
<sequence length="155" mass="17978">MKYLIPSYFILFISIITIFNVYSTTKASKKFDKKWEQMTAPVNGTMMVRLGKKGVEFHNNQHSNETKLIFVNVTEGLKRGKKAEGTKKLKLKILVTKSTSDNRNRKQYCQRLRVIFNVTKEGKKVPIRSELFKKILQGECIIPKNNKNAPQKKKI</sequence>
<keyword evidence="3" id="KW-1185">Reference proteome</keyword>
<dbReference type="RefSeq" id="XP_024509553.1">
    <property type="nucleotide sequence ID" value="XM_024643936.1"/>
</dbReference>
<evidence type="ECO:0000313" key="3">
    <source>
        <dbReference type="Proteomes" id="UP000035682"/>
    </source>
</evidence>
<dbReference type="EMBL" id="LN609529">
    <property type="protein sequence ID" value="CEF70354.2"/>
    <property type="molecule type" value="Genomic_DNA"/>
</dbReference>
<accession>A0A090LQ98</accession>
<keyword evidence="1" id="KW-1133">Transmembrane helix</keyword>
<protein>
    <submittedName>
        <fullName evidence="2 4">Uncharacterized protein</fullName>
    </submittedName>
</protein>
<dbReference type="CTD" id="36382727"/>